<dbReference type="PANTHER" id="PTHR31299:SF0">
    <property type="entry name" value="ESTERASE, PUTATIVE (AFU_ORTHOLOGUE AFUA_1G05850)-RELATED"/>
    <property type="match status" value="1"/>
</dbReference>
<proteinExistence type="predicted"/>
<evidence type="ECO:0000313" key="3">
    <source>
        <dbReference type="Proteomes" id="UP000184471"/>
    </source>
</evidence>
<dbReference type="InterPro" id="IPR007815">
    <property type="entry name" value="Emycin_Estase"/>
</dbReference>
<feature type="region of interest" description="Disordered" evidence="1">
    <location>
        <begin position="411"/>
        <end position="431"/>
    </location>
</feature>
<dbReference type="SUPFAM" id="SSF159501">
    <property type="entry name" value="EreA/ChaN-like"/>
    <property type="match status" value="1"/>
</dbReference>
<dbReference type="PIRSF" id="PIRSF036794">
    <property type="entry name" value="UCP_erythr_ester"/>
    <property type="match status" value="1"/>
</dbReference>
<sequence>MDPDDVRRLALPLRDPADLDPLLDRIGDARVVAVGEASHGTHEYYAWRSALTRRLVEERGFGLVAVEGDWPDCRRVDRSVRLRPGGAADPRDALDAIDRWPTWMWANDDVVDFTRWLRGVNAGRPEPERVAFAGLDVYSLWDSMHELLAWLEEHEPGHVAAARRALHCFEPFGEDGAEYAFATRFAPSTCEETVVELLRRLCERRAADDGPGDPDDRDDRFAAEQNAAVVVGAERYYRAMVGSSAESWNVRDEHMADTLDRLLGHTGTKAVVWEHNTHVGDARATDMADAGMTNVGQLLRERYGTGDVVLVGFAGHRGGVVAGREWGAQMERMAVPAAREGSLEALLHEEVGRDALVVVPRGDRPAWLDRRLGHRAIGVVYRPERERWGNYVPTVTGDRYDALLHLEDTTPLQPLHLERPDEHVPPPGHPE</sequence>
<dbReference type="Proteomes" id="UP000184471">
    <property type="component" value="Unassembled WGS sequence"/>
</dbReference>
<dbReference type="Gene3D" id="3.40.1660.10">
    <property type="entry name" value="EreA-like (biosynthetic domain)"/>
    <property type="match status" value="1"/>
</dbReference>
<dbReference type="OrthoDB" id="9810066at2"/>
<dbReference type="PANTHER" id="PTHR31299">
    <property type="entry name" value="ESTERASE, PUTATIVE (AFU_ORTHOLOGUE AFUA_1G05850)-RELATED"/>
    <property type="match status" value="1"/>
</dbReference>
<evidence type="ECO:0000313" key="2">
    <source>
        <dbReference type="EMBL" id="SHG45055.1"/>
    </source>
</evidence>
<dbReference type="InterPro" id="IPR052036">
    <property type="entry name" value="Hydrolase/PRTase-associated"/>
</dbReference>
<dbReference type="Gene3D" id="1.20.1440.30">
    <property type="entry name" value="Biosynthetic Protein domain"/>
    <property type="match status" value="1"/>
</dbReference>
<protein>
    <submittedName>
        <fullName evidence="2">Erythromycin esterase homolog</fullName>
    </submittedName>
</protein>
<dbReference type="RefSeq" id="WP_073420539.1">
    <property type="nucleotide sequence ID" value="NZ_FQVX01000002.1"/>
</dbReference>
<gene>
    <name evidence="2" type="ORF">SAMN05444351_2679</name>
</gene>
<dbReference type="GO" id="GO:0046677">
    <property type="term" value="P:response to antibiotic"/>
    <property type="evidence" value="ECO:0007669"/>
    <property type="project" value="InterPro"/>
</dbReference>
<dbReference type="InterPro" id="IPR014622">
    <property type="entry name" value="UCP036794_erythomycin"/>
</dbReference>
<dbReference type="AlphaFoldDB" id="A0A1M5JXF0"/>
<evidence type="ECO:0000256" key="1">
    <source>
        <dbReference type="SAM" id="MobiDB-lite"/>
    </source>
</evidence>
<dbReference type="STRING" id="1070870.SAMN05444351_2679"/>
<reference evidence="2 3" key="1">
    <citation type="submission" date="2016-11" db="EMBL/GenBank/DDBJ databases">
        <authorList>
            <person name="Jaros S."/>
            <person name="Januszkiewicz K."/>
            <person name="Wedrychowicz H."/>
        </authorList>
    </citation>
    <scope>NUCLEOTIDE SEQUENCE [LARGE SCALE GENOMIC DNA]</scope>
    <source>
        <strain evidence="2 3">DSM 45408</strain>
    </source>
</reference>
<dbReference type="Gene3D" id="3.30.1870.10">
    <property type="entry name" value="EreA-like, domain 2"/>
    <property type="match status" value="1"/>
</dbReference>
<accession>A0A1M5JXF0</accession>
<name>A0A1M5JXF0_9ACTN</name>
<feature type="compositionally biased region" description="Basic and acidic residues" evidence="1">
    <location>
        <begin position="416"/>
        <end position="431"/>
    </location>
</feature>
<organism evidence="2 3">
    <name type="scientific">Geodermatophilus nigrescens</name>
    <dbReference type="NCBI Taxonomy" id="1070870"/>
    <lineage>
        <taxon>Bacteria</taxon>
        <taxon>Bacillati</taxon>
        <taxon>Actinomycetota</taxon>
        <taxon>Actinomycetes</taxon>
        <taxon>Geodermatophilales</taxon>
        <taxon>Geodermatophilaceae</taxon>
        <taxon>Geodermatophilus</taxon>
    </lineage>
</organism>
<dbReference type="Pfam" id="PF05139">
    <property type="entry name" value="Erythro_esteras"/>
    <property type="match status" value="1"/>
</dbReference>
<dbReference type="EMBL" id="FQVX01000002">
    <property type="protein sequence ID" value="SHG45055.1"/>
    <property type="molecule type" value="Genomic_DNA"/>
</dbReference>
<keyword evidence="3" id="KW-1185">Reference proteome</keyword>
<dbReference type="CDD" id="cd14728">
    <property type="entry name" value="Ere-like"/>
    <property type="match status" value="1"/>
</dbReference>